<evidence type="ECO:0000256" key="4">
    <source>
        <dbReference type="ARBA" id="ARBA00022452"/>
    </source>
</evidence>
<dbReference type="Pfam" id="PF00577">
    <property type="entry name" value="Usher"/>
    <property type="match status" value="1"/>
</dbReference>
<dbReference type="Gene3D" id="2.60.40.2610">
    <property type="entry name" value="Outer membrane usher protein FimD, plug domain"/>
    <property type="match status" value="1"/>
</dbReference>
<evidence type="ECO:0000256" key="5">
    <source>
        <dbReference type="ARBA" id="ARBA00022692"/>
    </source>
</evidence>
<evidence type="ECO:0000259" key="11">
    <source>
        <dbReference type="Pfam" id="PF13953"/>
    </source>
</evidence>
<name>A0ABY3S1S0_9ENTR</name>
<dbReference type="InterPro" id="IPR000015">
    <property type="entry name" value="Fimb_usher"/>
</dbReference>
<accession>A0ABY3S1S0</accession>
<feature type="chain" id="PRO_5045621443" evidence="10">
    <location>
        <begin position="23"/>
        <end position="826"/>
    </location>
</feature>
<keyword evidence="14" id="KW-1185">Reference proteome</keyword>
<feature type="signal peptide" evidence="10">
    <location>
        <begin position="1"/>
        <end position="22"/>
    </location>
</feature>
<gene>
    <name evidence="13" type="primary">yehB</name>
    <name evidence="13" type="ORF">G163CM_05090</name>
</gene>
<evidence type="ECO:0000259" key="12">
    <source>
        <dbReference type="Pfam" id="PF13954"/>
    </source>
</evidence>
<keyword evidence="4" id="KW-1134">Transmembrane beta strand</keyword>
<dbReference type="PANTHER" id="PTHR30451:SF3">
    <property type="entry name" value="OUTER MEMBRANE USHER PROTEIN HTRE-RELATED"/>
    <property type="match status" value="1"/>
</dbReference>
<evidence type="ECO:0000256" key="7">
    <source>
        <dbReference type="ARBA" id="ARBA00023136"/>
    </source>
</evidence>
<proteinExistence type="inferred from homology"/>
<evidence type="ECO:0000256" key="1">
    <source>
        <dbReference type="ARBA" id="ARBA00004571"/>
    </source>
</evidence>
<dbReference type="Gene3D" id="3.10.20.410">
    <property type="match status" value="1"/>
</dbReference>
<dbReference type="InterPro" id="IPR037224">
    <property type="entry name" value="PapC_N_sf"/>
</dbReference>
<comment type="similarity">
    <text evidence="2 9">Belongs to the fimbrial export usher family.</text>
</comment>
<dbReference type="PROSITE" id="PS01151">
    <property type="entry name" value="FIMBRIAL_USHER"/>
    <property type="match status" value="1"/>
</dbReference>
<feature type="domain" description="PapC N-terminal" evidence="12">
    <location>
        <begin position="25"/>
        <end position="162"/>
    </location>
</feature>
<evidence type="ECO:0000313" key="14">
    <source>
        <dbReference type="Proteomes" id="UP001199659"/>
    </source>
</evidence>
<organism evidence="13 14">
    <name type="scientific">Pseudocitrobacter corydidari</name>
    <dbReference type="NCBI Taxonomy" id="2891570"/>
    <lineage>
        <taxon>Bacteria</taxon>
        <taxon>Pseudomonadati</taxon>
        <taxon>Pseudomonadota</taxon>
        <taxon>Gammaproteobacteria</taxon>
        <taxon>Enterobacterales</taxon>
        <taxon>Enterobacteriaceae</taxon>
        <taxon>Pseudocitrobacter</taxon>
    </lineage>
</organism>
<dbReference type="InterPro" id="IPR043142">
    <property type="entry name" value="PapC-like_C_sf"/>
</dbReference>
<evidence type="ECO:0000256" key="2">
    <source>
        <dbReference type="ARBA" id="ARBA00008064"/>
    </source>
</evidence>
<dbReference type="EMBL" id="CP087880">
    <property type="protein sequence ID" value="UGS39824.1"/>
    <property type="molecule type" value="Genomic_DNA"/>
</dbReference>
<keyword evidence="3 9" id="KW-0813">Transport</keyword>
<sequence length="826" mass="92218">MLKMAPLALAIVSSLFTARLQAEETFDTHFMMGGMQGVKTTNFQVNSDKPMPGDYELDVYINKQWQGKYPLAVKENTDDTCLTLSQLEQLGIKYTGQKEDPSAQCITIKQAVQGGEYKFDIGTFRLDLTVPQAFLDAHEQGYVSPDSWDRGINALYSSWYVSQYYSDYKNGGHSKNLYARFNSGMNVLGWQLHSDASYSQVNDSRGEWKSNTLYLERSLPSVLGVLRAGEMYTASDMFDTVRFRGVRLYRDMQMLPSAKQNFTPLVQGIAQSNALVTVEQNGFVVYQKEVPPGPFAIADLQTAGGGADLDVTVKEADGSVSHYLVPYAAVPNMLQPGVTKYDFVAGRSQIEGASRQSDFIQLNYQYGLNNVLTLYGGTMLAQKYQAFTLGTGWNTRLGAISLDMIQSRSLQDNGEFNGQSYQIAYNKYINQTATRFGLAAYRYSSYNFRTFNDHVWANNKDTYSRDRHDVYDIADYYQSDFGRKNNFSANINQMLPQNAGTLSLNLLWRDYWGRNGSSQDYQLSYSNSWQRISYTFSASRTWSEDHTADKRFNLFISIPFDWGDGVSTPRRQLSVSQSTTFDNHGYAANNTGISGMVGGRDQLSYSANLSHQRQSDETTAGVNLTWNTPVATVSGSYSQSAQYRQTSGTLSGGIVVWSGGVNLANRLSETIAILDAPGLEGAYVNGQKYRTTNRNGTVVYDGLSPWRENHLMLDVSDSETQTELLGNRQRVAPVRGAVTLLRFETDSRKPWFIKARLADGSPLTFGYDVVDSHGHNIGLVGQGSRLFIRSNEVPYGVSVVLDPQQGRTCTLKIAPPLDENQTYICH</sequence>
<dbReference type="Proteomes" id="UP001199659">
    <property type="component" value="Chromosome"/>
</dbReference>
<keyword evidence="8 9" id="KW-0998">Cell outer membrane</keyword>
<dbReference type="Pfam" id="PF13954">
    <property type="entry name" value="PapC_N"/>
    <property type="match status" value="1"/>
</dbReference>
<feature type="domain" description="PapC-like C-terminal" evidence="11">
    <location>
        <begin position="753"/>
        <end position="815"/>
    </location>
</feature>
<dbReference type="RefSeq" id="WP_231826777.1">
    <property type="nucleotide sequence ID" value="NZ_CP087880.1"/>
</dbReference>
<keyword evidence="9" id="KW-1029">Fimbrium biogenesis</keyword>
<dbReference type="NCBIfam" id="NF011763">
    <property type="entry name" value="PRK15217.1"/>
    <property type="match status" value="1"/>
</dbReference>
<dbReference type="InterPro" id="IPR042186">
    <property type="entry name" value="FimD_plug_dom"/>
</dbReference>
<evidence type="ECO:0000256" key="3">
    <source>
        <dbReference type="ARBA" id="ARBA00022448"/>
    </source>
</evidence>
<dbReference type="PANTHER" id="PTHR30451">
    <property type="entry name" value="OUTER MEMBRANE USHER PROTEIN"/>
    <property type="match status" value="1"/>
</dbReference>
<dbReference type="SUPFAM" id="SSF141729">
    <property type="entry name" value="FimD N-terminal domain-like"/>
    <property type="match status" value="1"/>
</dbReference>
<dbReference type="Pfam" id="PF13953">
    <property type="entry name" value="PapC_C"/>
    <property type="match status" value="1"/>
</dbReference>
<evidence type="ECO:0000256" key="10">
    <source>
        <dbReference type="SAM" id="SignalP"/>
    </source>
</evidence>
<dbReference type="Gene3D" id="2.60.40.3110">
    <property type="match status" value="1"/>
</dbReference>
<evidence type="ECO:0000256" key="6">
    <source>
        <dbReference type="ARBA" id="ARBA00022729"/>
    </source>
</evidence>
<dbReference type="Gene3D" id="2.60.40.2070">
    <property type="match status" value="1"/>
</dbReference>
<dbReference type="InterPro" id="IPR025949">
    <property type="entry name" value="PapC-like_C"/>
</dbReference>
<keyword evidence="7 9" id="KW-0472">Membrane</keyword>
<evidence type="ECO:0000256" key="9">
    <source>
        <dbReference type="RuleBase" id="RU003884"/>
    </source>
</evidence>
<dbReference type="InterPro" id="IPR025885">
    <property type="entry name" value="PapC_N"/>
</dbReference>
<comment type="subcellular location">
    <subcellularLocation>
        <location evidence="1 9">Cell outer membrane</location>
        <topology evidence="1 9">Multi-pass membrane protein</topology>
    </subcellularLocation>
</comment>
<keyword evidence="6 10" id="KW-0732">Signal</keyword>
<keyword evidence="5 9" id="KW-0812">Transmembrane</keyword>
<reference evidence="13 14" key="1">
    <citation type="journal article" date="2022" name="Int. J. Syst. Evol. Microbiol.">
        <title>Pseudocitrobacter corydidari sp. nov., isolated from the Asian emerald cockroach Corydidarum magnifica.</title>
        <authorList>
            <person name="Guzman J."/>
            <person name="Poehlein A."/>
            <person name="Glaeser S.P."/>
            <person name="Schwengers O."/>
            <person name="Blom J."/>
            <person name="Hollensteiner J."/>
            <person name="Kampfer P."/>
            <person name="Vilcinskas A."/>
        </authorList>
    </citation>
    <scope>NUCLEOTIDE SEQUENCE [LARGE SCALE GENOMIC DNA]</scope>
    <source>
        <strain evidence="13">G163CM</strain>
    </source>
</reference>
<evidence type="ECO:0000256" key="8">
    <source>
        <dbReference type="ARBA" id="ARBA00023237"/>
    </source>
</evidence>
<protein>
    <submittedName>
        <fullName evidence="13">Outer membrane usher protein YehB</fullName>
    </submittedName>
</protein>
<dbReference type="InterPro" id="IPR018030">
    <property type="entry name" value="Fimbrial_membr_usher_CS"/>
</dbReference>
<evidence type="ECO:0000313" key="13">
    <source>
        <dbReference type="EMBL" id="UGS39824.1"/>
    </source>
</evidence>